<comment type="caution">
    <text evidence="3">The sequence shown here is derived from an EMBL/GenBank/DDBJ whole genome shotgun (WGS) entry which is preliminary data.</text>
</comment>
<dbReference type="Pfam" id="PF12697">
    <property type="entry name" value="Abhydrolase_6"/>
    <property type="match status" value="1"/>
</dbReference>
<name>A0ABN2YX00_9ACTN</name>
<dbReference type="Gene3D" id="3.40.50.1820">
    <property type="entry name" value="alpha/beta hydrolase"/>
    <property type="match status" value="1"/>
</dbReference>
<evidence type="ECO:0000259" key="2">
    <source>
        <dbReference type="Pfam" id="PF12697"/>
    </source>
</evidence>
<evidence type="ECO:0000259" key="1">
    <source>
        <dbReference type="Pfam" id="PF08386"/>
    </source>
</evidence>
<keyword evidence="3" id="KW-0378">Hydrolase</keyword>
<protein>
    <submittedName>
        <fullName evidence="3">Alpha/beta hydrolase</fullName>
    </submittedName>
</protein>
<dbReference type="Pfam" id="PF08386">
    <property type="entry name" value="Abhydrolase_4"/>
    <property type="match status" value="1"/>
</dbReference>
<keyword evidence="4" id="KW-1185">Reference proteome</keyword>
<reference evidence="3 4" key="1">
    <citation type="journal article" date="2019" name="Int. J. Syst. Evol. Microbiol.">
        <title>The Global Catalogue of Microorganisms (GCM) 10K type strain sequencing project: providing services to taxonomists for standard genome sequencing and annotation.</title>
        <authorList>
            <consortium name="The Broad Institute Genomics Platform"/>
            <consortium name="The Broad Institute Genome Sequencing Center for Infectious Disease"/>
            <person name="Wu L."/>
            <person name="Ma J."/>
        </authorList>
    </citation>
    <scope>NUCLEOTIDE SEQUENCE [LARGE SCALE GENOMIC DNA]</scope>
    <source>
        <strain evidence="3 4">JCM 14560</strain>
    </source>
</reference>
<feature type="domain" description="AB hydrolase-1" evidence="2">
    <location>
        <begin position="75"/>
        <end position="212"/>
    </location>
</feature>
<gene>
    <name evidence="3" type="ORF">GCM10009760_10250</name>
</gene>
<dbReference type="InterPro" id="IPR029058">
    <property type="entry name" value="AB_hydrolase_fold"/>
</dbReference>
<dbReference type="Proteomes" id="UP001422759">
    <property type="component" value="Unassembled WGS sequence"/>
</dbReference>
<evidence type="ECO:0000313" key="4">
    <source>
        <dbReference type="Proteomes" id="UP001422759"/>
    </source>
</evidence>
<dbReference type="RefSeq" id="WP_344461166.1">
    <property type="nucleotide sequence ID" value="NZ_BAAANT010000004.1"/>
</dbReference>
<dbReference type="EMBL" id="BAAANT010000004">
    <property type="protein sequence ID" value="GAA2133751.1"/>
    <property type="molecule type" value="Genomic_DNA"/>
</dbReference>
<feature type="domain" description="Peptidase S33 tripeptidyl aminopeptidase-like C-terminal" evidence="1">
    <location>
        <begin position="217"/>
        <end position="276"/>
    </location>
</feature>
<dbReference type="PANTHER" id="PTHR43798">
    <property type="entry name" value="MONOACYLGLYCEROL LIPASE"/>
    <property type="match status" value="1"/>
</dbReference>
<dbReference type="SUPFAM" id="SSF53474">
    <property type="entry name" value="alpha/beta-Hydrolases"/>
    <property type="match status" value="1"/>
</dbReference>
<proteinExistence type="predicted"/>
<organism evidence="3 4">
    <name type="scientific">Kitasatospora kazusensis</name>
    <dbReference type="NCBI Taxonomy" id="407974"/>
    <lineage>
        <taxon>Bacteria</taxon>
        <taxon>Bacillati</taxon>
        <taxon>Actinomycetota</taxon>
        <taxon>Actinomycetes</taxon>
        <taxon>Kitasatosporales</taxon>
        <taxon>Streptomycetaceae</taxon>
        <taxon>Kitasatospora</taxon>
    </lineage>
</organism>
<dbReference type="GO" id="GO:0016787">
    <property type="term" value="F:hydrolase activity"/>
    <property type="evidence" value="ECO:0007669"/>
    <property type="project" value="UniProtKB-KW"/>
</dbReference>
<evidence type="ECO:0000313" key="3">
    <source>
        <dbReference type="EMBL" id="GAA2133751.1"/>
    </source>
</evidence>
<accession>A0ABN2YX00</accession>
<sequence>MDVAVALTSATLNAGSLVSARLAGKASFYLFCNPLQRGKVREVEREVHRRAVTEELTVNGKKVVAYRWGNGKRPVLLVHGWQSRASRYAGFVDRLQALGLSPVSFDAPGHGDSGGHAVTILEYREVIGQLQDRYGPFHSVVAHSFGVTCAFLALRSGIKAERLVAVSGVSDFQFLLDEFCNQLNLNSRLRRDLRRRIEEELFPGTEDIWTLFDAKQHTEQIAVPILLIHDEDDTVVGVDQARKLKAAYGDQAELVTTRKLGHRKILAEQTVIDNAIGFLAASSEQRLA</sequence>
<dbReference type="InterPro" id="IPR013595">
    <property type="entry name" value="Pept_S33_TAP-like_C"/>
</dbReference>
<dbReference type="InterPro" id="IPR000073">
    <property type="entry name" value="AB_hydrolase_1"/>
</dbReference>
<dbReference type="InterPro" id="IPR050266">
    <property type="entry name" value="AB_hydrolase_sf"/>
</dbReference>